<evidence type="ECO:0000313" key="6">
    <source>
        <dbReference type="EMBL" id="ADK83303.1"/>
    </source>
</evidence>
<dbReference type="Pfam" id="PF02775">
    <property type="entry name" value="TPP_enzyme_C"/>
    <property type="match status" value="1"/>
</dbReference>
<dbReference type="HOGENOM" id="CLU_042853_0_0_12"/>
<dbReference type="AlphaFoldDB" id="E1R9Y4"/>
<dbReference type="OrthoDB" id="9785953at2"/>
<keyword evidence="2" id="KW-0786">Thiamine pyrophosphate</keyword>
<dbReference type="KEGG" id="ssm:Spirs_4229"/>
<keyword evidence="7" id="KW-1185">Reference proteome</keyword>
<keyword evidence="1" id="KW-0210">Decarboxylase</keyword>
<dbReference type="InterPro" id="IPR029061">
    <property type="entry name" value="THDP-binding"/>
</dbReference>
<dbReference type="InterPro" id="IPR012001">
    <property type="entry name" value="Thiamin_PyroP_enz_TPP-bd_dom"/>
</dbReference>
<dbReference type="NCBIfam" id="TIGR03297">
    <property type="entry name" value="Ppyr-DeCO2ase"/>
    <property type="match status" value="1"/>
</dbReference>
<organism evidence="6 7">
    <name type="scientific">Sediminispirochaeta smaragdinae (strain DSM 11293 / JCM 15392 / SEBR 4228)</name>
    <name type="common">Spirochaeta smaragdinae</name>
    <dbReference type="NCBI Taxonomy" id="573413"/>
    <lineage>
        <taxon>Bacteria</taxon>
        <taxon>Pseudomonadati</taxon>
        <taxon>Spirochaetota</taxon>
        <taxon>Spirochaetia</taxon>
        <taxon>Spirochaetales</taxon>
        <taxon>Spirochaetaceae</taxon>
        <taxon>Sediminispirochaeta</taxon>
    </lineage>
</organism>
<dbReference type="eggNOG" id="COG4032">
    <property type="taxonomic scope" value="Bacteria"/>
</dbReference>
<evidence type="ECO:0000313" key="7">
    <source>
        <dbReference type="Proteomes" id="UP000002318"/>
    </source>
</evidence>
<dbReference type="Pfam" id="PF02776">
    <property type="entry name" value="TPP_enzyme_N"/>
    <property type="match status" value="1"/>
</dbReference>
<evidence type="ECO:0000256" key="1">
    <source>
        <dbReference type="ARBA" id="ARBA00022793"/>
    </source>
</evidence>
<dbReference type="PANTHER" id="PTHR42818">
    <property type="entry name" value="SULFOPYRUVATE DECARBOXYLASE SUBUNIT ALPHA"/>
    <property type="match status" value="1"/>
</dbReference>
<accession>E1R9Y4</accession>
<dbReference type="GO" id="GO:0033980">
    <property type="term" value="F:phosphonopyruvate decarboxylase activity"/>
    <property type="evidence" value="ECO:0007669"/>
    <property type="project" value="InterPro"/>
</dbReference>
<protein>
    <submittedName>
        <fullName evidence="6">Phosphonopyruvate decarboxylase</fullName>
    </submittedName>
</protein>
<evidence type="ECO:0000259" key="4">
    <source>
        <dbReference type="Pfam" id="PF02775"/>
    </source>
</evidence>
<dbReference type="EMBL" id="CP002116">
    <property type="protein sequence ID" value="ADK83303.1"/>
    <property type="molecule type" value="Genomic_DNA"/>
</dbReference>
<dbReference type="Proteomes" id="UP000002318">
    <property type="component" value="Chromosome"/>
</dbReference>
<dbReference type="GO" id="GO:0032923">
    <property type="term" value="P:organic phosphonate biosynthetic process"/>
    <property type="evidence" value="ECO:0007669"/>
    <property type="project" value="InterPro"/>
</dbReference>
<keyword evidence="3" id="KW-0456">Lyase</keyword>
<dbReference type="RefSeq" id="WP_013256759.1">
    <property type="nucleotide sequence ID" value="NC_014364.1"/>
</dbReference>
<dbReference type="Gene3D" id="3.40.50.970">
    <property type="match status" value="2"/>
</dbReference>
<proteinExistence type="predicted"/>
<name>E1R9Y4_SEDSS</name>
<dbReference type="GO" id="GO:0030976">
    <property type="term" value="F:thiamine pyrophosphate binding"/>
    <property type="evidence" value="ECO:0007669"/>
    <property type="project" value="InterPro"/>
</dbReference>
<dbReference type="InterPro" id="IPR017684">
    <property type="entry name" value="Phosphono-pyrv_decarboxylase"/>
</dbReference>
<dbReference type="InterPro" id="IPR051818">
    <property type="entry name" value="TPP_dependent_decarboxylase"/>
</dbReference>
<evidence type="ECO:0000256" key="2">
    <source>
        <dbReference type="ARBA" id="ARBA00023052"/>
    </source>
</evidence>
<sequence>MIEAELFVRQALERGFGLWSGVPCSYLKPFINHVIDDPSVRYIPAVNEGDAVAIASGSHLAGIRGVAMFQNSGLGNAVNPLTSLNNTYRIPVLLIVTLRGEPGAPPDAVQHGLMGPITTAMLDVMQIPWEYFPDEEAKVGEVLDRAIASMDGTSLPYALVMRKGSVAKKALKSSMEIRVPKVSRRGGAFFETDANASRSDMLKAILDAAGDDVPLLGTTGYTGRELYALNDRSGNFYMAGSMGCVSSIGLGISTVRSGRVIAVDGDGAILMRMGALATNGYQRPENLVHIVLDNGMHESTGGQATVSASVDLCAVAAACGYRNVFETRSPEELRDLLSQKDLSGITFIRARTIPGSPEDLPRPTQRPEELSKRFAAFLQNR</sequence>
<dbReference type="SUPFAM" id="SSF52518">
    <property type="entry name" value="Thiamin diphosphate-binding fold (THDP-binding)"/>
    <property type="match status" value="2"/>
</dbReference>
<feature type="domain" description="Thiamine pyrophosphate enzyme N-terminal TPP-binding" evidence="5">
    <location>
        <begin position="6"/>
        <end position="105"/>
    </location>
</feature>
<dbReference type="PANTHER" id="PTHR42818:SF1">
    <property type="entry name" value="SULFOPYRUVATE DECARBOXYLASE"/>
    <property type="match status" value="1"/>
</dbReference>
<evidence type="ECO:0000259" key="5">
    <source>
        <dbReference type="Pfam" id="PF02776"/>
    </source>
</evidence>
<dbReference type="CDD" id="cd07035">
    <property type="entry name" value="TPP_PYR_POX_like"/>
    <property type="match status" value="1"/>
</dbReference>
<dbReference type="eggNOG" id="COG0028">
    <property type="taxonomic scope" value="Bacteria"/>
</dbReference>
<reference evidence="6 7" key="1">
    <citation type="journal article" date="2010" name="Stand. Genomic Sci.">
        <title>Complete genome sequence of Spirochaeta smaragdinae type strain (SEBR 4228).</title>
        <authorList>
            <person name="Mavromatis K."/>
            <person name="Yasawong M."/>
            <person name="Chertkov O."/>
            <person name="Lapidus A."/>
            <person name="Lucas S."/>
            <person name="Nolan M."/>
            <person name="Del Rio T.G."/>
            <person name="Tice H."/>
            <person name="Cheng J.F."/>
            <person name="Pitluck S."/>
            <person name="Liolios K."/>
            <person name="Ivanova N."/>
            <person name="Tapia R."/>
            <person name="Han C."/>
            <person name="Bruce D."/>
            <person name="Goodwin L."/>
            <person name="Pati A."/>
            <person name="Chen A."/>
            <person name="Palaniappan K."/>
            <person name="Land M."/>
            <person name="Hauser L."/>
            <person name="Chang Y.J."/>
            <person name="Jeffries C.D."/>
            <person name="Detter J.C."/>
            <person name="Rohde M."/>
            <person name="Brambilla E."/>
            <person name="Spring S."/>
            <person name="Goker M."/>
            <person name="Sikorski J."/>
            <person name="Woyke T."/>
            <person name="Bristow J."/>
            <person name="Eisen J.A."/>
            <person name="Markowitz V."/>
            <person name="Hugenholtz P."/>
            <person name="Klenk H.P."/>
            <person name="Kyrpides N.C."/>
        </authorList>
    </citation>
    <scope>NUCLEOTIDE SEQUENCE [LARGE SCALE GENOMIC DNA]</scope>
    <source>
        <strain evidence="7">DSM 11293 / JCM 15392 / SEBR 4228</strain>
    </source>
</reference>
<dbReference type="STRING" id="573413.Spirs_4229"/>
<dbReference type="InterPro" id="IPR011766">
    <property type="entry name" value="TPP_enzyme_TPP-bd"/>
</dbReference>
<feature type="domain" description="Thiamine pyrophosphate enzyme TPP-binding" evidence="4">
    <location>
        <begin position="237"/>
        <end position="338"/>
    </location>
</feature>
<evidence type="ECO:0000256" key="3">
    <source>
        <dbReference type="ARBA" id="ARBA00023239"/>
    </source>
</evidence>
<gene>
    <name evidence="6" type="ordered locus">Spirs_4229</name>
</gene>